<proteinExistence type="predicted"/>
<evidence type="ECO:0000313" key="3">
    <source>
        <dbReference type="Proteomes" id="UP001497482"/>
    </source>
</evidence>
<protein>
    <submittedName>
        <fullName evidence="2">Uncharacterized protein</fullName>
    </submittedName>
</protein>
<dbReference type="Proteomes" id="UP001497482">
    <property type="component" value="Chromosome 19"/>
</dbReference>
<keyword evidence="3" id="KW-1185">Reference proteome</keyword>
<organism evidence="2 3">
    <name type="scientific">Knipowitschia caucasica</name>
    <name type="common">Caucasian dwarf goby</name>
    <name type="synonym">Pomatoschistus caucasicus</name>
    <dbReference type="NCBI Taxonomy" id="637954"/>
    <lineage>
        <taxon>Eukaryota</taxon>
        <taxon>Metazoa</taxon>
        <taxon>Chordata</taxon>
        <taxon>Craniata</taxon>
        <taxon>Vertebrata</taxon>
        <taxon>Euteleostomi</taxon>
        <taxon>Actinopterygii</taxon>
        <taxon>Neopterygii</taxon>
        <taxon>Teleostei</taxon>
        <taxon>Neoteleostei</taxon>
        <taxon>Acanthomorphata</taxon>
        <taxon>Gobiaria</taxon>
        <taxon>Gobiiformes</taxon>
        <taxon>Gobioidei</taxon>
        <taxon>Gobiidae</taxon>
        <taxon>Gobiinae</taxon>
        <taxon>Knipowitschia</taxon>
    </lineage>
</organism>
<feature type="region of interest" description="Disordered" evidence="1">
    <location>
        <begin position="1"/>
        <end position="20"/>
    </location>
</feature>
<evidence type="ECO:0000256" key="1">
    <source>
        <dbReference type="SAM" id="MobiDB-lite"/>
    </source>
</evidence>
<sequence>MSSSGGAQQWVSHPSKLPSVKDSCTKKCCCDQICPVCLKGDTNLTTHRSDYQSWNTNFLRQPYKHPDNFKITQGMNLVDKGHEPMENQSNYKLAYLPHPPQLRSKLDMPRIQASSIQLGQPCHGVVHHQRPWTSDAKLGRNGKDKDTFLSTTHADYIWHPLQRTLPIIQGRQSSAVKSKAPFAGTTTMRDDFKKWDLPRRPSTAQTDKKDWTKGYSQISFSTCANKANHCSKCFNHRDNSVFECGRRRRGTWIRSDAAKEQGQRGCCMLHSKLPQSSSFRNKNL</sequence>
<accession>A0AAV2KJM7</accession>
<name>A0AAV2KJM7_KNICA</name>
<dbReference type="AlphaFoldDB" id="A0AAV2KJM7"/>
<feature type="compositionally biased region" description="Polar residues" evidence="1">
    <location>
        <begin position="1"/>
        <end position="12"/>
    </location>
</feature>
<dbReference type="EMBL" id="OZ035841">
    <property type="protein sequence ID" value="CAL1590146.1"/>
    <property type="molecule type" value="Genomic_DNA"/>
</dbReference>
<evidence type="ECO:0000313" key="2">
    <source>
        <dbReference type="EMBL" id="CAL1590146.1"/>
    </source>
</evidence>
<reference evidence="2 3" key="1">
    <citation type="submission" date="2024-04" db="EMBL/GenBank/DDBJ databases">
        <authorList>
            <person name="Waldvogel A.-M."/>
            <person name="Schoenle A."/>
        </authorList>
    </citation>
    <scope>NUCLEOTIDE SEQUENCE [LARGE SCALE GENOMIC DNA]</scope>
</reference>
<gene>
    <name evidence="2" type="ORF">KC01_LOCUS19699</name>
</gene>